<keyword evidence="3 6" id="KW-0808">Transferase</keyword>
<dbReference type="GO" id="GO:0008483">
    <property type="term" value="F:transaminase activity"/>
    <property type="evidence" value="ECO:0007669"/>
    <property type="project" value="UniProtKB-KW"/>
</dbReference>
<dbReference type="InterPro" id="IPR015421">
    <property type="entry name" value="PyrdxlP-dep_Trfase_major"/>
</dbReference>
<dbReference type="InterPro" id="IPR015424">
    <property type="entry name" value="PyrdxlP-dep_Trfase"/>
</dbReference>
<dbReference type="PANTHER" id="PTHR42790:SF19">
    <property type="entry name" value="KYNURENINE_ALPHA-AMINOADIPATE AMINOTRANSFERASE, MITOCHONDRIAL"/>
    <property type="match status" value="1"/>
</dbReference>
<keyword evidence="4" id="KW-0663">Pyridoxal phosphate</keyword>
<evidence type="ECO:0000259" key="5">
    <source>
        <dbReference type="Pfam" id="PF00155"/>
    </source>
</evidence>
<evidence type="ECO:0000256" key="2">
    <source>
        <dbReference type="ARBA" id="ARBA00022576"/>
    </source>
</evidence>
<feature type="domain" description="Aminotransferase class I/classII large" evidence="5">
    <location>
        <begin position="57"/>
        <end position="398"/>
    </location>
</feature>
<accession>A0A5N8VWH4</accession>
<dbReference type="CDD" id="cd00609">
    <property type="entry name" value="AAT_like"/>
    <property type="match status" value="1"/>
</dbReference>
<evidence type="ECO:0000313" key="7">
    <source>
        <dbReference type="Proteomes" id="UP000326979"/>
    </source>
</evidence>
<keyword evidence="2 6" id="KW-0032">Aminotransferase</keyword>
<dbReference type="Gene3D" id="3.40.640.10">
    <property type="entry name" value="Type I PLP-dependent aspartate aminotransferase-like (Major domain)"/>
    <property type="match status" value="1"/>
</dbReference>
<comment type="cofactor">
    <cofactor evidence="1">
        <name>pyridoxal 5'-phosphate</name>
        <dbReference type="ChEBI" id="CHEBI:597326"/>
    </cofactor>
</comment>
<keyword evidence="7" id="KW-1185">Reference proteome</keyword>
<gene>
    <name evidence="6" type="ORF">FNH04_06605</name>
</gene>
<dbReference type="OrthoDB" id="199743at2"/>
<protein>
    <submittedName>
        <fullName evidence="6">PLP-dependent aminotransferase family protein</fullName>
    </submittedName>
</protein>
<dbReference type="GO" id="GO:0030170">
    <property type="term" value="F:pyridoxal phosphate binding"/>
    <property type="evidence" value="ECO:0007669"/>
    <property type="project" value="InterPro"/>
</dbReference>
<sequence>MNFLNEVTFRYPEAISFAPGRPYDGFFDVDQVFAYLHEYIDHLAAGGSSADRIRDAIFQYGPTAGRIQELIANSLREDEGIDVGPESIVVTVGCQEAMFLVLRALIAGPGDVLLVSSPCYVGMTGAARLLDIEPTAVEEREDGLCCADLEEAIRKERARGRRPRAFYVVPDHSNPAGTTMPVHTRHELLDLARREDILILEDSPYRLVSPAPYLPTLKSLDRDRRVVHLGSYSKTAFPGARVGFAVADQLVADRTGGTGPLAAELAKIKSMVTVNTSPLSQAVVAGMLLTCQGRVSELNAKAADYYATAMRSTLRQLERCFPADRRAALGVRWNTPAGGFFLTMRVPFRAGNAALARSAEEFGVIWTPMSYFYPGDGGEYGIRLSVSYLSEEEITEGILRLARFIVAETEK</sequence>
<evidence type="ECO:0000256" key="3">
    <source>
        <dbReference type="ARBA" id="ARBA00022679"/>
    </source>
</evidence>
<dbReference type="EMBL" id="VJZE01000026">
    <property type="protein sequence ID" value="MPY39597.1"/>
    <property type="molecule type" value="Genomic_DNA"/>
</dbReference>
<dbReference type="InterPro" id="IPR004839">
    <property type="entry name" value="Aminotransferase_I/II_large"/>
</dbReference>
<proteinExistence type="predicted"/>
<dbReference type="Pfam" id="PF00155">
    <property type="entry name" value="Aminotran_1_2"/>
    <property type="match status" value="1"/>
</dbReference>
<reference evidence="6 7" key="1">
    <citation type="submission" date="2019-07" db="EMBL/GenBank/DDBJ databases">
        <title>New species of Amycolatopsis and Streptomyces.</title>
        <authorList>
            <person name="Duangmal K."/>
            <person name="Teo W.F.A."/>
            <person name="Lipun K."/>
        </authorList>
    </citation>
    <scope>NUCLEOTIDE SEQUENCE [LARGE SCALE GENOMIC DNA]</scope>
    <source>
        <strain evidence="6 7">TISTR 2346</strain>
    </source>
</reference>
<organism evidence="6 7">
    <name type="scientific">Streptomyces phyllanthi</name>
    <dbReference type="NCBI Taxonomy" id="1803180"/>
    <lineage>
        <taxon>Bacteria</taxon>
        <taxon>Bacillati</taxon>
        <taxon>Actinomycetota</taxon>
        <taxon>Actinomycetes</taxon>
        <taxon>Kitasatosporales</taxon>
        <taxon>Streptomycetaceae</taxon>
        <taxon>Streptomyces</taxon>
    </lineage>
</organism>
<name>A0A5N8VWH4_9ACTN</name>
<dbReference type="Gene3D" id="3.90.1150.10">
    <property type="entry name" value="Aspartate Aminotransferase, domain 1"/>
    <property type="match status" value="1"/>
</dbReference>
<comment type="caution">
    <text evidence="6">The sequence shown here is derived from an EMBL/GenBank/DDBJ whole genome shotgun (WGS) entry which is preliminary data.</text>
</comment>
<dbReference type="InterPro" id="IPR050859">
    <property type="entry name" value="Class-I_PLP-dep_aminotransf"/>
</dbReference>
<dbReference type="SUPFAM" id="SSF53383">
    <property type="entry name" value="PLP-dependent transferases"/>
    <property type="match status" value="1"/>
</dbReference>
<evidence type="ECO:0000256" key="4">
    <source>
        <dbReference type="ARBA" id="ARBA00022898"/>
    </source>
</evidence>
<dbReference type="InterPro" id="IPR015422">
    <property type="entry name" value="PyrdxlP-dep_Trfase_small"/>
</dbReference>
<evidence type="ECO:0000313" key="6">
    <source>
        <dbReference type="EMBL" id="MPY39597.1"/>
    </source>
</evidence>
<dbReference type="GO" id="GO:1901605">
    <property type="term" value="P:alpha-amino acid metabolic process"/>
    <property type="evidence" value="ECO:0007669"/>
    <property type="project" value="TreeGrafter"/>
</dbReference>
<dbReference type="Proteomes" id="UP000326979">
    <property type="component" value="Unassembled WGS sequence"/>
</dbReference>
<dbReference type="PANTHER" id="PTHR42790">
    <property type="entry name" value="AMINOTRANSFERASE"/>
    <property type="match status" value="1"/>
</dbReference>
<evidence type="ECO:0000256" key="1">
    <source>
        <dbReference type="ARBA" id="ARBA00001933"/>
    </source>
</evidence>
<dbReference type="AlphaFoldDB" id="A0A5N8VWH4"/>